<dbReference type="OrthoDB" id="276388at2759"/>
<dbReference type="EMBL" id="JH921444">
    <property type="protein sequence ID" value="EKD14749.1"/>
    <property type="molecule type" value="Genomic_DNA"/>
</dbReference>
<dbReference type="OMA" id="FQLVLCQ"/>
<evidence type="ECO:0000313" key="2">
    <source>
        <dbReference type="EMBL" id="EKD14749.1"/>
    </source>
</evidence>
<dbReference type="GeneID" id="18762895"/>
<feature type="region of interest" description="Disordered" evidence="1">
    <location>
        <begin position="1"/>
        <end position="56"/>
    </location>
</feature>
<dbReference type="AlphaFoldDB" id="K1XQA7"/>
<protein>
    <submittedName>
        <fullName evidence="2">LipA and NB-ARC domain protein</fullName>
    </submittedName>
</protein>
<dbReference type="InParanoid" id="K1XQA7"/>
<dbReference type="Proteomes" id="UP000006753">
    <property type="component" value="Unassembled WGS sequence"/>
</dbReference>
<evidence type="ECO:0000256" key="1">
    <source>
        <dbReference type="SAM" id="MobiDB-lite"/>
    </source>
</evidence>
<feature type="compositionally biased region" description="Polar residues" evidence="1">
    <location>
        <begin position="15"/>
        <end position="24"/>
    </location>
</feature>
<keyword evidence="3" id="KW-1185">Reference proteome</keyword>
<dbReference type="HOGENOM" id="CLU_022880_0_0_1"/>
<dbReference type="eggNOG" id="KOG3110">
    <property type="taxonomic scope" value="Eukaryota"/>
</dbReference>
<feature type="compositionally biased region" description="Basic and acidic residues" evidence="1">
    <location>
        <begin position="37"/>
        <end position="50"/>
    </location>
</feature>
<proteinExistence type="predicted"/>
<name>K1XQA7_MARBU</name>
<evidence type="ECO:0000313" key="3">
    <source>
        <dbReference type="Proteomes" id="UP000006753"/>
    </source>
</evidence>
<feature type="compositionally biased region" description="Pro residues" evidence="1">
    <location>
        <begin position="1"/>
        <end position="10"/>
    </location>
</feature>
<gene>
    <name evidence="2" type="ORF">MBM_06960</name>
</gene>
<dbReference type="KEGG" id="mbe:MBM_06960"/>
<sequence>MEWSAPPPPYREVDSSQPPSNTVVNFRVPRKPVQPVHTERPKTAPSRNDDAAPPVFFEEFEKLKQSGLQTHPLPVNISSPRRDVSLNAAVYGSGSGSRSENGADAQLCRSSSYAEPASGKPCSSDSLYAPAPLRHATSNVSLNPSPKILPLPALSYVQDAFREARHFAGGLITHPVESTKHFSILRHSHGLVFYQGAETTLAISIFADDPLPPERTIWLQSRGWSGKTGMRARAFMGMNGNWINVTPSLNVGSEQLKPSDERAWQRDIAHFRKKANSSRQQYHTLRETAIVRIPEEAEDGYFQFVLCLGNKHKTLCPSPVFRIISSSTSPGMIRGASLSTLPLELGAIAFGKYARNTAGRVVGPVAAVVQNRAQKFMPLWVTQQATSLALGAVKSSDHMGTQVADGRNVSLDGLSWAFGTGDPSIEEGPQAPYPLRFMANSEPATIGTEQFNMPGMVLTGIPINIGQHLSGYFLGWARFVKQPMMRKSSRIEDETWFPAVISALPTTTVPGKKDVIVRLTRDYDEAASDRRVIEIRIMGLIRLDDVMQRDAIQRGLQARDDEAAEVAMLAEMNDILLAENILDRPAWNPEAVPRVTPRAGSSSADFIRMGAQKQISKLPFHKLGVRCPADGVRNTPFAANGYYVRR</sequence>
<reference evidence="2 3" key="1">
    <citation type="journal article" date="2012" name="BMC Genomics">
        <title>Sequencing the genome of Marssonina brunnea reveals fungus-poplar co-evolution.</title>
        <authorList>
            <person name="Zhu S."/>
            <person name="Cao Y.-Z."/>
            <person name="Jiang C."/>
            <person name="Tan B.-Y."/>
            <person name="Wang Z."/>
            <person name="Feng S."/>
            <person name="Zhang L."/>
            <person name="Su X.-H."/>
            <person name="Brejova B."/>
            <person name="Vinar T."/>
            <person name="Xu M."/>
            <person name="Wang M.-X."/>
            <person name="Zhang S.-G."/>
            <person name="Huang M.-R."/>
            <person name="Wu R."/>
            <person name="Zhou Y."/>
        </authorList>
    </citation>
    <scope>NUCLEOTIDE SEQUENCE [LARGE SCALE GENOMIC DNA]</scope>
    <source>
        <strain evidence="2 3">MB_m1</strain>
    </source>
</reference>
<dbReference type="RefSeq" id="XP_007294849.1">
    <property type="nucleotide sequence ID" value="XM_007294787.1"/>
</dbReference>
<organism evidence="2 3">
    <name type="scientific">Marssonina brunnea f. sp. multigermtubi (strain MB_m1)</name>
    <name type="common">Marssonina leaf spot fungus</name>
    <dbReference type="NCBI Taxonomy" id="1072389"/>
    <lineage>
        <taxon>Eukaryota</taxon>
        <taxon>Fungi</taxon>
        <taxon>Dikarya</taxon>
        <taxon>Ascomycota</taxon>
        <taxon>Pezizomycotina</taxon>
        <taxon>Leotiomycetes</taxon>
        <taxon>Helotiales</taxon>
        <taxon>Drepanopezizaceae</taxon>
        <taxon>Drepanopeziza</taxon>
    </lineage>
</organism>
<accession>K1XQA7</accession>